<keyword evidence="3" id="KW-0808">Transferase</keyword>
<evidence type="ECO:0000313" key="6">
    <source>
        <dbReference type="Proteomes" id="UP001355207"/>
    </source>
</evidence>
<reference evidence="5 6" key="1">
    <citation type="submission" date="2024-01" db="EMBL/GenBank/DDBJ databases">
        <title>Comparative genomics of Cryptococcus and Kwoniella reveals pathogenesis evolution and contrasting modes of karyotype evolution via chromosome fusion or intercentromeric recombination.</title>
        <authorList>
            <person name="Coelho M.A."/>
            <person name="David-Palma M."/>
            <person name="Shea T."/>
            <person name="Bowers K."/>
            <person name="McGinley-Smith S."/>
            <person name="Mohammad A.W."/>
            <person name="Gnirke A."/>
            <person name="Yurkov A.M."/>
            <person name="Nowrousian M."/>
            <person name="Sun S."/>
            <person name="Cuomo C.A."/>
            <person name="Heitman J."/>
        </authorList>
    </citation>
    <scope>NUCLEOTIDE SEQUENCE [LARGE SCALE GENOMIC DNA]</scope>
    <source>
        <strain evidence="5 6">CBS 6074</strain>
    </source>
</reference>
<evidence type="ECO:0000256" key="1">
    <source>
        <dbReference type="ARBA" id="ARBA00022553"/>
    </source>
</evidence>
<dbReference type="Proteomes" id="UP001355207">
    <property type="component" value="Chromosome 6"/>
</dbReference>
<dbReference type="EMBL" id="CP144103">
    <property type="protein sequence ID" value="WWC90293.1"/>
    <property type="molecule type" value="Genomic_DNA"/>
</dbReference>
<dbReference type="InterPro" id="IPR008854">
    <property type="entry name" value="TPMT"/>
</dbReference>
<dbReference type="GeneID" id="91095896"/>
<dbReference type="CDD" id="cd02440">
    <property type="entry name" value="AdoMet_MTases"/>
    <property type="match status" value="1"/>
</dbReference>
<keyword evidence="1" id="KW-0597">Phosphoprotein</keyword>
<keyword evidence="2" id="KW-0489">Methyltransferase</keyword>
<evidence type="ECO:0008006" key="7">
    <source>
        <dbReference type="Google" id="ProtNLM"/>
    </source>
</evidence>
<dbReference type="PANTHER" id="PTHR32183:SF6">
    <property type="entry name" value="CYSTEINE SULFINATE DESULFINASE_CYSTEINE DESULFURASE AND RELATED ENZYMES"/>
    <property type="match status" value="1"/>
</dbReference>
<dbReference type="GO" id="GO:0008757">
    <property type="term" value="F:S-adenosylmethionine-dependent methyltransferase activity"/>
    <property type="evidence" value="ECO:0007669"/>
    <property type="project" value="InterPro"/>
</dbReference>
<accession>A0AAX4JZJ5</accession>
<evidence type="ECO:0000256" key="3">
    <source>
        <dbReference type="ARBA" id="ARBA00022679"/>
    </source>
</evidence>
<dbReference type="Gene3D" id="3.40.50.150">
    <property type="entry name" value="Vaccinia Virus protein VP39"/>
    <property type="match status" value="1"/>
</dbReference>
<dbReference type="PANTHER" id="PTHR32183">
    <property type="match status" value="1"/>
</dbReference>
<dbReference type="Pfam" id="PF05724">
    <property type="entry name" value="TPMT"/>
    <property type="match status" value="1"/>
</dbReference>
<evidence type="ECO:0000256" key="2">
    <source>
        <dbReference type="ARBA" id="ARBA00022603"/>
    </source>
</evidence>
<dbReference type="PROSITE" id="PS51585">
    <property type="entry name" value="SAM_MT_TPMT"/>
    <property type="match status" value="1"/>
</dbReference>
<sequence>MASGEIDTAWEERWQEGRTGWDQSQSHASLVSLLKSDKAGELGIPKKGKALIPGCGTGYDVYTFASSGLHATGMDLAPTGVEKARKWLECQPKTDGIAEVICGDFFNYDVENKFDVIYDYTFLCAIPPALHSSWSSQMNKLSTSNAKLITLMYPLPPTDNKPPPFQVTVELYHELLDEHWELIWIQDVPEDERRKTGAGGSEKIAVWRTK</sequence>
<protein>
    <recommendedName>
        <fullName evidence="7">Thiol methyltransferase 1</fullName>
    </recommendedName>
</protein>
<keyword evidence="6" id="KW-1185">Reference proteome</keyword>
<gene>
    <name evidence="5" type="ORF">L201_005226</name>
</gene>
<keyword evidence="4" id="KW-0949">S-adenosyl-L-methionine</keyword>
<organism evidence="5 6">
    <name type="scientific">Kwoniella dendrophila CBS 6074</name>
    <dbReference type="NCBI Taxonomy" id="1295534"/>
    <lineage>
        <taxon>Eukaryota</taxon>
        <taxon>Fungi</taxon>
        <taxon>Dikarya</taxon>
        <taxon>Basidiomycota</taxon>
        <taxon>Agaricomycotina</taxon>
        <taxon>Tremellomycetes</taxon>
        <taxon>Tremellales</taxon>
        <taxon>Cryptococcaceae</taxon>
        <taxon>Kwoniella</taxon>
    </lineage>
</organism>
<name>A0AAX4JZJ5_9TREE</name>
<dbReference type="InterPro" id="IPR029063">
    <property type="entry name" value="SAM-dependent_MTases_sf"/>
</dbReference>
<dbReference type="AlphaFoldDB" id="A0AAX4JZJ5"/>
<dbReference type="SUPFAM" id="SSF53335">
    <property type="entry name" value="S-adenosyl-L-methionine-dependent methyltransferases"/>
    <property type="match status" value="1"/>
</dbReference>
<evidence type="ECO:0000256" key="4">
    <source>
        <dbReference type="ARBA" id="ARBA00022691"/>
    </source>
</evidence>
<dbReference type="GO" id="GO:0032259">
    <property type="term" value="P:methylation"/>
    <property type="evidence" value="ECO:0007669"/>
    <property type="project" value="UniProtKB-KW"/>
</dbReference>
<evidence type="ECO:0000313" key="5">
    <source>
        <dbReference type="EMBL" id="WWC90293.1"/>
    </source>
</evidence>
<dbReference type="RefSeq" id="XP_066077056.1">
    <property type="nucleotide sequence ID" value="XM_066220959.1"/>
</dbReference>
<proteinExistence type="predicted"/>